<evidence type="ECO:0000256" key="7">
    <source>
        <dbReference type="ARBA" id="ARBA00022840"/>
    </source>
</evidence>
<keyword evidence="3" id="KW-0597">Phosphoprotein</keyword>
<keyword evidence="10" id="KW-0472">Membrane</keyword>
<dbReference type="Pfam" id="PF02518">
    <property type="entry name" value="HATPase_c"/>
    <property type="match status" value="1"/>
</dbReference>
<keyword evidence="9" id="KW-0175">Coiled coil</keyword>
<keyword evidence="10" id="KW-1133">Transmembrane helix</keyword>
<evidence type="ECO:0000313" key="13">
    <source>
        <dbReference type="EMBL" id="MBS6940521.1"/>
    </source>
</evidence>
<accession>A0A943UZL4</accession>
<dbReference type="GO" id="GO:0046983">
    <property type="term" value="F:protein dimerization activity"/>
    <property type="evidence" value="ECO:0007669"/>
    <property type="project" value="InterPro"/>
</dbReference>
<evidence type="ECO:0000256" key="4">
    <source>
        <dbReference type="ARBA" id="ARBA00022679"/>
    </source>
</evidence>
<feature type="transmembrane region" description="Helical" evidence="10">
    <location>
        <begin position="43"/>
        <end position="62"/>
    </location>
</feature>
<keyword evidence="6 13" id="KW-0418">Kinase</keyword>
<dbReference type="CDD" id="cd16917">
    <property type="entry name" value="HATPase_UhpB-NarQ-NarX-like"/>
    <property type="match status" value="1"/>
</dbReference>
<dbReference type="PROSITE" id="PS51257">
    <property type="entry name" value="PROKAR_LIPOPROTEIN"/>
    <property type="match status" value="1"/>
</dbReference>
<evidence type="ECO:0000313" key="14">
    <source>
        <dbReference type="Proteomes" id="UP000727506"/>
    </source>
</evidence>
<dbReference type="GO" id="GO:0000155">
    <property type="term" value="F:phosphorelay sensor kinase activity"/>
    <property type="evidence" value="ECO:0007669"/>
    <property type="project" value="InterPro"/>
</dbReference>
<evidence type="ECO:0000256" key="10">
    <source>
        <dbReference type="SAM" id="Phobius"/>
    </source>
</evidence>
<organism evidence="13 14">
    <name type="scientific">Slackia piriformis</name>
    <dbReference type="NCBI Taxonomy" id="626934"/>
    <lineage>
        <taxon>Bacteria</taxon>
        <taxon>Bacillati</taxon>
        <taxon>Actinomycetota</taxon>
        <taxon>Coriobacteriia</taxon>
        <taxon>Eggerthellales</taxon>
        <taxon>Eggerthellaceae</taxon>
        <taxon>Slackia</taxon>
    </lineage>
</organism>
<feature type="transmembrane region" description="Helical" evidence="10">
    <location>
        <begin position="145"/>
        <end position="163"/>
    </location>
</feature>
<dbReference type="InterPro" id="IPR036890">
    <property type="entry name" value="HATPase_C_sf"/>
</dbReference>
<evidence type="ECO:0000256" key="3">
    <source>
        <dbReference type="ARBA" id="ARBA00022553"/>
    </source>
</evidence>
<evidence type="ECO:0000259" key="12">
    <source>
        <dbReference type="Pfam" id="PF07730"/>
    </source>
</evidence>
<dbReference type="PANTHER" id="PTHR24421">
    <property type="entry name" value="NITRATE/NITRITE SENSOR PROTEIN NARX-RELATED"/>
    <property type="match status" value="1"/>
</dbReference>
<name>A0A943UZL4_9ACTN</name>
<dbReference type="SUPFAM" id="SSF55874">
    <property type="entry name" value="ATPase domain of HSP90 chaperone/DNA topoisomerase II/histidine kinase"/>
    <property type="match status" value="1"/>
</dbReference>
<dbReference type="GO" id="GO:0016020">
    <property type="term" value="C:membrane"/>
    <property type="evidence" value="ECO:0007669"/>
    <property type="project" value="InterPro"/>
</dbReference>
<dbReference type="InterPro" id="IPR011712">
    <property type="entry name" value="Sig_transdc_His_kin_sub3_dim/P"/>
</dbReference>
<dbReference type="GO" id="GO:0005524">
    <property type="term" value="F:ATP binding"/>
    <property type="evidence" value="ECO:0007669"/>
    <property type="project" value="UniProtKB-KW"/>
</dbReference>
<dbReference type="Proteomes" id="UP000727506">
    <property type="component" value="Unassembled WGS sequence"/>
</dbReference>
<gene>
    <name evidence="13" type="ORF">KH142_03385</name>
</gene>
<dbReference type="Gene3D" id="1.20.5.1930">
    <property type="match status" value="1"/>
</dbReference>
<evidence type="ECO:0000256" key="6">
    <source>
        <dbReference type="ARBA" id="ARBA00022777"/>
    </source>
</evidence>
<reference evidence="13" key="1">
    <citation type="submission" date="2021-02" db="EMBL/GenBank/DDBJ databases">
        <title>Infant gut strain persistence is associated with maternal origin, phylogeny, and functional potential including surface adhesion and iron acquisition.</title>
        <authorList>
            <person name="Lou Y.C."/>
        </authorList>
    </citation>
    <scope>NUCLEOTIDE SEQUENCE</scope>
    <source>
        <strain evidence="13">L2_039_000G1_dasL2_039_000G1_concoct_11</strain>
    </source>
</reference>
<keyword evidence="4" id="KW-0808">Transferase</keyword>
<sequence>MRPRDWAVDVAVALLAFGFGCVQLALASTSVIYVDGPFREMAGLVNIVPNGYAYAALAFTTLPLAIRRIAAWPTLCIVLACFFFSSGFMSGYALSAVGPMVAAFTVACELGGRHAIAAGAATAVVMLVAPTPLPSETLATVMRVQNVVFAAAAVSAGFAVRTYRAYARETKRRLEEAERGREELAARRVAEERVRIARDVHDITAHSLSAVTIQAAAAERLIDIDAAAAKEAIGDIRTVSKSALDEIRSMVGVLRGDETAQTAPAEGTERLDDVVSYLERAGLAVHASTRGYDRARVPTLVDMALFSLAREAATNTVRHARASRVDITLRSTAQTASLAFSDDGVGFSEEARNRASGHGLQGMAERIEALGGAFRATGTHGCELFADIPIEGVRDDG</sequence>
<dbReference type="EMBL" id="JAGZSV010000038">
    <property type="protein sequence ID" value="MBS6940521.1"/>
    <property type="molecule type" value="Genomic_DNA"/>
</dbReference>
<feature type="domain" description="Histidine kinase/HSP90-like ATPase" evidence="11">
    <location>
        <begin position="304"/>
        <end position="383"/>
    </location>
</feature>
<evidence type="ECO:0000256" key="2">
    <source>
        <dbReference type="ARBA" id="ARBA00012438"/>
    </source>
</evidence>
<dbReference type="PANTHER" id="PTHR24421:SF10">
    <property type="entry name" value="NITRATE_NITRITE SENSOR PROTEIN NARQ"/>
    <property type="match status" value="1"/>
</dbReference>
<evidence type="ECO:0000256" key="9">
    <source>
        <dbReference type="SAM" id="Coils"/>
    </source>
</evidence>
<dbReference type="Gene3D" id="3.30.565.10">
    <property type="entry name" value="Histidine kinase-like ATPase, C-terminal domain"/>
    <property type="match status" value="1"/>
</dbReference>
<evidence type="ECO:0000256" key="5">
    <source>
        <dbReference type="ARBA" id="ARBA00022741"/>
    </source>
</evidence>
<comment type="catalytic activity">
    <reaction evidence="1">
        <text>ATP + protein L-histidine = ADP + protein N-phospho-L-histidine.</text>
        <dbReference type="EC" id="2.7.13.3"/>
    </reaction>
</comment>
<comment type="caution">
    <text evidence="13">The sequence shown here is derived from an EMBL/GenBank/DDBJ whole genome shotgun (WGS) entry which is preliminary data.</text>
</comment>
<feature type="domain" description="Signal transduction histidine kinase subgroup 3 dimerisation and phosphoacceptor" evidence="12">
    <location>
        <begin position="192"/>
        <end position="257"/>
    </location>
</feature>
<dbReference type="InterPro" id="IPR003594">
    <property type="entry name" value="HATPase_dom"/>
</dbReference>
<dbReference type="InterPro" id="IPR050482">
    <property type="entry name" value="Sensor_HK_TwoCompSys"/>
</dbReference>
<dbReference type="Pfam" id="PF07730">
    <property type="entry name" value="HisKA_3"/>
    <property type="match status" value="1"/>
</dbReference>
<dbReference type="AlphaFoldDB" id="A0A943UZL4"/>
<evidence type="ECO:0000259" key="11">
    <source>
        <dbReference type="Pfam" id="PF02518"/>
    </source>
</evidence>
<evidence type="ECO:0000256" key="1">
    <source>
        <dbReference type="ARBA" id="ARBA00000085"/>
    </source>
</evidence>
<keyword evidence="5" id="KW-0547">Nucleotide-binding</keyword>
<keyword evidence="7" id="KW-0067">ATP-binding</keyword>
<dbReference type="EC" id="2.7.13.3" evidence="2"/>
<proteinExistence type="predicted"/>
<evidence type="ECO:0000256" key="8">
    <source>
        <dbReference type="ARBA" id="ARBA00023012"/>
    </source>
</evidence>
<protein>
    <recommendedName>
        <fullName evidence="2">histidine kinase</fullName>
        <ecNumber evidence="2">2.7.13.3</ecNumber>
    </recommendedName>
</protein>
<feature type="coiled-coil region" evidence="9">
    <location>
        <begin position="167"/>
        <end position="194"/>
    </location>
</feature>
<keyword evidence="10" id="KW-0812">Transmembrane</keyword>
<keyword evidence="8" id="KW-0902">Two-component regulatory system</keyword>